<dbReference type="Proteomes" id="UP000228979">
    <property type="component" value="Unassembled WGS sequence"/>
</dbReference>
<feature type="domain" description="Electron transfer flavoprotein alpha/beta-subunit N-terminal" evidence="2">
    <location>
        <begin position="21"/>
        <end position="213"/>
    </location>
</feature>
<keyword evidence="1" id="KW-0813">Transport</keyword>
<gene>
    <name evidence="3" type="primary">etfB</name>
    <name evidence="3" type="ORF">trycra_74</name>
</gene>
<dbReference type="PANTHER" id="PTHR21294">
    <property type="entry name" value="ELECTRON TRANSFER FLAVOPROTEIN BETA-SUBUNIT"/>
    <property type="match status" value="1"/>
</dbReference>
<name>A0ABX4MGN2_9HYPH</name>
<reference evidence="3" key="1">
    <citation type="submission" date="2017-09" db="EMBL/GenBank/DDBJ databases">
        <authorList>
            <person name="Campbell M.A."/>
            <person name="Lukasik P."/>
            <person name="Simon C."/>
            <person name="McCutcheon J.P."/>
        </authorList>
    </citation>
    <scope>NUCLEOTIDE SEQUENCE [LARGE SCALE GENOMIC DNA]</scope>
    <source>
        <strain evidence="3">TRYCRA</strain>
    </source>
</reference>
<evidence type="ECO:0000256" key="1">
    <source>
        <dbReference type="ARBA" id="ARBA00022982"/>
    </source>
</evidence>
<dbReference type="InterPro" id="IPR012255">
    <property type="entry name" value="ETF_b"/>
</dbReference>
<sequence>MKILVTVKVIFDPEIELRHENDMLCFKNIRRIISPVDEESIMAASEFKKRLPGTKLLVAFIGDRIDRNVFKYTLAMGIDDAFIITPIKCSSKELGDLTIAKELRNFVINNKIDLILTGRTIFNHNTGYIGSALASLLGWTQLYFVYKLLDFKDNKLTLQCYAFGRRMTVIIELPCVLICNFSNYIRYIDLSGIITVFKKQVKIIPSPRLNKVTNSYVVIRESLLSVRTRKCKFLYNTDDLMNTLFN</sequence>
<dbReference type="SMART" id="SM00893">
    <property type="entry name" value="ETF"/>
    <property type="match status" value="1"/>
</dbReference>
<keyword evidence="4" id="KW-1185">Reference proteome</keyword>
<protein>
    <submittedName>
        <fullName evidence="3">Electron transfer flavoprotein small subunit</fullName>
    </submittedName>
</protein>
<comment type="caution">
    <text evidence="3">The sequence shown here is derived from an EMBL/GenBank/DDBJ whole genome shotgun (WGS) entry which is preliminary data.</text>
</comment>
<dbReference type="EMBL" id="NXGP01000043">
    <property type="protein sequence ID" value="PIM95769.1"/>
    <property type="molecule type" value="Genomic_DNA"/>
</dbReference>
<dbReference type="Pfam" id="PF01012">
    <property type="entry name" value="ETF"/>
    <property type="match status" value="1"/>
</dbReference>
<keyword evidence="1" id="KW-0249">Electron transport</keyword>
<dbReference type="InterPro" id="IPR014729">
    <property type="entry name" value="Rossmann-like_a/b/a_fold"/>
</dbReference>
<dbReference type="Gene3D" id="3.40.50.620">
    <property type="entry name" value="HUPs"/>
    <property type="match status" value="1"/>
</dbReference>
<accession>A0ABX4MGN2</accession>
<dbReference type="InterPro" id="IPR014730">
    <property type="entry name" value="ETF_a/b_N"/>
</dbReference>
<evidence type="ECO:0000259" key="2">
    <source>
        <dbReference type="SMART" id="SM00893"/>
    </source>
</evidence>
<proteinExistence type="predicted"/>
<dbReference type="SUPFAM" id="SSF52402">
    <property type="entry name" value="Adenine nucleotide alpha hydrolases-like"/>
    <property type="match status" value="1"/>
</dbReference>
<organism evidence="3 4">
    <name type="scientific">Candidatus Hodgkinia cicadicola</name>
    <dbReference type="NCBI Taxonomy" id="573658"/>
    <lineage>
        <taxon>Bacteria</taxon>
        <taxon>Pseudomonadati</taxon>
        <taxon>Pseudomonadota</taxon>
        <taxon>Alphaproteobacteria</taxon>
        <taxon>Hyphomicrobiales</taxon>
        <taxon>Candidatus Hodgkinia</taxon>
    </lineage>
</organism>
<evidence type="ECO:0000313" key="4">
    <source>
        <dbReference type="Proteomes" id="UP000228979"/>
    </source>
</evidence>
<evidence type="ECO:0000313" key="3">
    <source>
        <dbReference type="EMBL" id="PIM95769.1"/>
    </source>
</evidence>